<dbReference type="InterPro" id="IPR015422">
    <property type="entry name" value="PyrdxlP-dep_Trfase_small"/>
</dbReference>
<dbReference type="Gene3D" id="3.90.1150.10">
    <property type="entry name" value="Aspartate Aminotransferase, domain 1"/>
    <property type="match status" value="1"/>
</dbReference>
<dbReference type="SUPFAM" id="SSF53383">
    <property type="entry name" value="PLP-dependent transferases"/>
    <property type="match status" value="1"/>
</dbReference>
<keyword evidence="3" id="KW-0663">Pyridoxal phosphate</keyword>
<dbReference type="InterPro" id="IPR015421">
    <property type="entry name" value="PyrdxlP-dep_Trfase_major"/>
</dbReference>
<comment type="cofactor">
    <cofactor evidence="1">
        <name>pyridoxal 5'-phosphate</name>
        <dbReference type="ChEBI" id="CHEBI:597326"/>
    </cofactor>
</comment>
<accession>A0A3B1E2M4</accession>
<sequence>MPATPITACDATTVTLPDGRVVLAFGGCNYLGLANHPRVLRAVIEATTRYGLSTTASRETTGNAEPHEALERELAAFLGVERTLLVPDGYLANIAACQGAQAAGCRHAVLDSRAHASMKDAAIAAGLRVSCFDHADADSLAGVLEALRKAGGRDAHPTEMNSGGDGHPTGASAVVMTDGVFTVDGEPAPLAALLQTLGPGDRLLIDDCHGLCVLGSGGRGSLAHANLTDRRVIITSSLAKGLGCAGGIVAGSAADIAKCSLSTAYIC</sequence>
<dbReference type="InterPro" id="IPR004839">
    <property type="entry name" value="Aminotransferase_I/II_large"/>
</dbReference>
<dbReference type="PANTHER" id="PTHR13693:SF100">
    <property type="entry name" value="8-AMINO-7-OXONONANOATE SYNTHASE"/>
    <property type="match status" value="1"/>
</dbReference>
<protein>
    <recommendedName>
        <fullName evidence="4">Aminotransferase class I/classII large domain-containing protein</fullName>
    </recommendedName>
</protein>
<evidence type="ECO:0000313" key="5">
    <source>
        <dbReference type="EMBL" id="VAX36197.1"/>
    </source>
</evidence>
<evidence type="ECO:0000256" key="3">
    <source>
        <dbReference type="ARBA" id="ARBA00022898"/>
    </source>
</evidence>
<feature type="domain" description="Aminotransferase class I/classII large" evidence="4">
    <location>
        <begin position="23"/>
        <end position="254"/>
    </location>
</feature>
<dbReference type="Gene3D" id="3.40.640.10">
    <property type="entry name" value="Type I PLP-dependent aspartate aminotransferase-like (Major domain)"/>
    <property type="match status" value="1"/>
</dbReference>
<organism evidence="5">
    <name type="scientific">hydrothermal vent metagenome</name>
    <dbReference type="NCBI Taxonomy" id="652676"/>
    <lineage>
        <taxon>unclassified sequences</taxon>
        <taxon>metagenomes</taxon>
        <taxon>ecological metagenomes</taxon>
    </lineage>
</organism>
<dbReference type="GO" id="GO:0009102">
    <property type="term" value="P:biotin biosynthetic process"/>
    <property type="evidence" value="ECO:0007669"/>
    <property type="project" value="TreeGrafter"/>
</dbReference>
<dbReference type="GO" id="GO:0008710">
    <property type="term" value="F:8-amino-7-oxononanoate synthase activity"/>
    <property type="evidence" value="ECO:0007669"/>
    <property type="project" value="TreeGrafter"/>
</dbReference>
<evidence type="ECO:0000256" key="1">
    <source>
        <dbReference type="ARBA" id="ARBA00001933"/>
    </source>
</evidence>
<dbReference type="PANTHER" id="PTHR13693">
    <property type="entry name" value="CLASS II AMINOTRANSFERASE/8-AMINO-7-OXONONANOATE SYNTHASE"/>
    <property type="match status" value="1"/>
</dbReference>
<keyword evidence="2" id="KW-0808">Transferase</keyword>
<evidence type="ECO:0000256" key="2">
    <source>
        <dbReference type="ARBA" id="ARBA00022679"/>
    </source>
</evidence>
<dbReference type="Pfam" id="PF00155">
    <property type="entry name" value="Aminotran_1_2"/>
    <property type="match status" value="1"/>
</dbReference>
<name>A0A3B1E2M4_9ZZZZ</name>
<dbReference type="AlphaFoldDB" id="A0A3B1E2M4"/>
<proteinExistence type="predicted"/>
<reference evidence="5" key="1">
    <citation type="submission" date="2018-06" db="EMBL/GenBank/DDBJ databases">
        <authorList>
            <person name="Zhirakovskaya E."/>
        </authorList>
    </citation>
    <scope>NUCLEOTIDE SEQUENCE</scope>
</reference>
<gene>
    <name evidence="5" type="ORF">MNBD_PLANCTO03-2286</name>
</gene>
<dbReference type="GO" id="GO:0030170">
    <property type="term" value="F:pyridoxal phosphate binding"/>
    <property type="evidence" value="ECO:0007669"/>
    <property type="project" value="InterPro"/>
</dbReference>
<dbReference type="InterPro" id="IPR015424">
    <property type="entry name" value="PyrdxlP-dep_Trfase"/>
</dbReference>
<feature type="non-terminal residue" evidence="5">
    <location>
        <position position="267"/>
    </location>
</feature>
<dbReference type="InterPro" id="IPR050087">
    <property type="entry name" value="AON_synthase_class-II"/>
</dbReference>
<dbReference type="EMBL" id="UOGK01000041">
    <property type="protein sequence ID" value="VAX36197.1"/>
    <property type="molecule type" value="Genomic_DNA"/>
</dbReference>
<evidence type="ECO:0000259" key="4">
    <source>
        <dbReference type="Pfam" id="PF00155"/>
    </source>
</evidence>